<dbReference type="Gene3D" id="3.40.50.1000">
    <property type="entry name" value="HAD superfamily/HAD-like"/>
    <property type="match status" value="1"/>
</dbReference>
<comment type="caution">
    <text evidence="8">The sequence shown here is derived from an EMBL/GenBank/DDBJ whole genome shotgun (WGS) entry which is preliminary data.</text>
</comment>
<name>A0A9X2AE52_9BACT</name>
<evidence type="ECO:0000256" key="7">
    <source>
        <dbReference type="ARBA" id="ARBA00031828"/>
    </source>
</evidence>
<dbReference type="InterPro" id="IPR036412">
    <property type="entry name" value="HAD-like_sf"/>
</dbReference>
<evidence type="ECO:0000313" key="9">
    <source>
        <dbReference type="Proteomes" id="UP001139193"/>
    </source>
</evidence>
<dbReference type="PANTHER" id="PTHR42891">
    <property type="entry name" value="D-GLYCERO-BETA-D-MANNO-HEPTOSE-1,7-BISPHOSPHATE 7-PHOSPHATASE"/>
    <property type="match status" value="1"/>
</dbReference>
<evidence type="ECO:0000256" key="1">
    <source>
        <dbReference type="ARBA" id="ARBA00004496"/>
    </source>
</evidence>
<organism evidence="8 9">
    <name type="scientific">Hymenobacter cyanobacteriorum</name>
    <dbReference type="NCBI Taxonomy" id="2926463"/>
    <lineage>
        <taxon>Bacteria</taxon>
        <taxon>Pseudomonadati</taxon>
        <taxon>Bacteroidota</taxon>
        <taxon>Cytophagia</taxon>
        <taxon>Cytophagales</taxon>
        <taxon>Hymenobacteraceae</taxon>
        <taxon>Hymenobacter</taxon>
    </lineage>
</organism>
<dbReference type="InterPro" id="IPR006543">
    <property type="entry name" value="Histidinol-phos"/>
</dbReference>
<dbReference type="NCBIfam" id="TIGR01662">
    <property type="entry name" value="HAD-SF-IIIA"/>
    <property type="match status" value="1"/>
</dbReference>
<evidence type="ECO:0000313" key="8">
    <source>
        <dbReference type="EMBL" id="MCI1186831.1"/>
    </source>
</evidence>
<gene>
    <name evidence="8" type="ORF">MON38_05325</name>
</gene>
<dbReference type="EMBL" id="JALBGC010000002">
    <property type="protein sequence ID" value="MCI1186831.1"/>
    <property type="molecule type" value="Genomic_DNA"/>
</dbReference>
<keyword evidence="6" id="KW-0119">Carbohydrate metabolism</keyword>
<dbReference type="PANTHER" id="PTHR42891:SF1">
    <property type="entry name" value="D-GLYCERO-BETA-D-MANNO-HEPTOSE-1,7-BISPHOSPHATE 7-PHOSPHATASE"/>
    <property type="match status" value="1"/>
</dbReference>
<keyword evidence="4" id="KW-0479">Metal-binding</keyword>
<dbReference type="GO" id="GO:0046872">
    <property type="term" value="F:metal ion binding"/>
    <property type="evidence" value="ECO:0007669"/>
    <property type="project" value="UniProtKB-KW"/>
</dbReference>
<comment type="subcellular location">
    <subcellularLocation>
        <location evidence="1">Cytoplasm</location>
    </subcellularLocation>
</comment>
<evidence type="ECO:0000256" key="4">
    <source>
        <dbReference type="ARBA" id="ARBA00022723"/>
    </source>
</evidence>
<reference evidence="8" key="1">
    <citation type="submission" date="2022-03" db="EMBL/GenBank/DDBJ databases">
        <title>Bacterial whole genome sequence for Hymenobacter sp. DH14.</title>
        <authorList>
            <person name="Le V."/>
        </authorList>
    </citation>
    <scope>NUCLEOTIDE SEQUENCE</scope>
    <source>
        <strain evidence="8">DH14</strain>
    </source>
</reference>
<evidence type="ECO:0000256" key="6">
    <source>
        <dbReference type="ARBA" id="ARBA00023277"/>
    </source>
</evidence>
<dbReference type="AlphaFoldDB" id="A0A9X2AE52"/>
<comment type="similarity">
    <text evidence="2">Belongs to the GmhB family.</text>
</comment>
<dbReference type="InterPro" id="IPR006549">
    <property type="entry name" value="HAD-SF_hydro_IIIA"/>
</dbReference>
<evidence type="ECO:0000256" key="5">
    <source>
        <dbReference type="ARBA" id="ARBA00022801"/>
    </source>
</evidence>
<dbReference type="Pfam" id="PF13242">
    <property type="entry name" value="Hydrolase_like"/>
    <property type="match status" value="1"/>
</dbReference>
<dbReference type="InterPro" id="IPR023214">
    <property type="entry name" value="HAD_sf"/>
</dbReference>
<dbReference type="CDD" id="cd07503">
    <property type="entry name" value="HAD_HisB-N"/>
    <property type="match status" value="1"/>
</dbReference>
<evidence type="ECO:0000256" key="2">
    <source>
        <dbReference type="ARBA" id="ARBA00005628"/>
    </source>
</evidence>
<dbReference type="SUPFAM" id="SSF56784">
    <property type="entry name" value="HAD-like"/>
    <property type="match status" value="1"/>
</dbReference>
<keyword evidence="3" id="KW-0963">Cytoplasm</keyword>
<dbReference type="Proteomes" id="UP001139193">
    <property type="component" value="Unassembled WGS sequence"/>
</dbReference>
<protein>
    <recommendedName>
        <fullName evidence="7">D,D-heptose 1,7-bisphosphate phosphatase</fullName>
    </recommendedName>
</protein>
<dbReference type="GO" id="GO:0005737">
    <property type="term" value="C:cytoplasm"/>
    <property type="evidence" value="ECO:0007669"/>
    <property type="project" value="UniProtKB-SubCell"/>
</dbReference>
<dbReference type="NCBIfam" id="TIGR01656">
    <property type="entry name" value="Histidinol-ppas"/>
    <property type="match status" value="1"/>
</dbReference>
<dbReference type="GO" id="GO:0016791">
    <property type="term" value="F:phosphatase activity"/>
    <property type="evidence" value="ECO:0007669"/>
    <property type="project" value="InterPro"/>
</dbReference>
<dbReference type="GO" id="GO:0005975">
    <property type="term" value="P:carbohydrate metabolic process"/>
    <property type="evidence" value="ECO:0007669"/>
    <property type="project" value="InterPro"/>
</dbReference>
<evidence type="ECO:0000256" key="3">
    <source>
        <dbReference type="ARBA" id="ARBA00022490"/>
    </source>
</evidence>
<keyword evidence="5 8" id="KW-0378">Hydrolase</keyword>
<sequence length="230" mass="24641">MRVSLEQVVGHAGLLQVPRQSKAADAAADNRNFHRLDAQRRATKVAAAPGGFARSFAAMLTKNKAVFLDRDGVLNEEIGTYVWEPEKFIICDGVPESLARLKAAGYYLIVVTNQAGIAKKLYTAAEVQACHAKLQSACGGLLDALYFADAHPSVSESILRKPNSGMLEKAVARFNLDVSQCWIVGDRLRDMQAGAAVGVRGILVGEEENAAGFAPHVADLRAATDVILSH</sequence>
<proteinExistence type="inferred from homology"/>
<dbReference type="InterPro" id="IPR004446">
    <property type="entry name" value="Heptose_bisP_phosphatase"/>
</dbReference>
<keyword evidence="9" id="KW-1185">Reference proteome</keyword>
<accession>A0A9X2AE52</accession>